<dbReference type="EMBL" id="BDGI01000076">
    <property type="protein sequence ID" value="GAV28655.1"/>
    <property type="molecule type" value="Genomic_DNA"/>
</dbReference>
<dbReference type="PANTHER" id="PTHR31904:SF1">
    <property type="entry name" value="BYPASS OF STOP CODON PROTEIN 5-RELATED"/>
    <property type="match status" value="1"/>
</dbReference>
<keyword evidence="4" id="KW-1185">Reference proteome</keyword>
<dbReference type="OrthoDB" id="3997979at2759"/>
<protein>
    <recommendedName>
        <fullName evidence="2">Bul1 N-terminal domain-containing protein</fullName>
    </recommendedName>
</protein>
<evidence type="ECO:0000259" key="2">
    <source>
        <dbReference type="Pfam" id="PF04425"/>
    </source>
</evidence>
<comment type="caution">
    <text evidence="3">The sequence shown here is derived from an EMBL/GenBank/DDBJ whole genome shotgun (WGS) entry which is preliminary data.</text>
</comment>
<evidence type="ECO:0000313" key="4">
    <source>
        <dbReference type="Proteomes" id="UP000186136"/>
    </source>
</evidence>
<proteinExistence type="predicted"/>
<dbReference type="AlphaFoldDB" id="A0A1Q2YGP8"/>
<evidence type="ECO:0000313" key="3">
    <source>
        <dbReference type="EMBL" id="GAV28655.1"/>
    </source>
</evidence>
<dbReference type="Pfam" id="PF04425">
    <property type="entry name" value="Bul1_N"/>
    <property type="match status" value="1"/>
</dbReference>
<dbReference type="InterPro" id="IPR039634">
    <property type="entry name" value="Bul1-like"/>
</dbReference>
<name>A0A1Q2YGP8_9ASCO</name>
<sequence length="739" mass="84470">MKNAANVNGDRRSSSISEDMESQRSILEDILPSFQMHNYMFNRTLYDETEESIDNDLPEYASEINTIRSIRPIDPNRFVDPTENPNLILLNNTDKLPLVDAPVDIRIVLTKRQPMIGKVFERESPLTQYKPGDLVTGYATIKSNVDVPLSFEMMLVSLEGELKTPAGGLKSVDRKIISRTFLKMYDLNACYHAGHIPVTAYGTNGKLQKDISDNTFIGFDEHRSIIPGYIHKKFFTFKLPYSLLDTTCPDQLHEHMRILPSFGFDEDSLGTLDENLEIDPILGYKRCEELYGSPIKVNDMALKGQSISYFIRVQMIGKHDVAEKFVRKMPKNNDSPFVLLKNENYHFRVDVSDYQKRDTFSESVIGCNRLVNTNVRTYEQLTHFENFVIKTLQELKTKKQLTEAGIVNRREQDEIVASLEADESKKITQFPSSTNFHEEIVRSNSDSYLHYDSMKLGKDLFGRSGGEVIIKASMSRDSSIHSIKSFALKERHSHSNLTSKCGGGPELIPLRAIDNGRNHSVPIKSLSSDSSSSLETIRSLHSLKQANQEHCFVELDLTFVPENRLAFKPELPQSVTVNSTLKAINIYSTFPIPVSIDGEFLMDEQLLQYTIPNVRRQFDSYLVELKQLVRKVPVPRPFYNSVNSLSKLSAKEAYVPKFEFLTETINLQNKWKFDEKNNVYKACLKFPLAMGSKQVSNSTMCLVPTFESCLVNQFYMVHFHVSMRKSKKYCVFKFPLKVI</sequence>
<dbReference type="InterPro" id="IPR007519">
    <property type="entry name" value="Bul1_N"/>
</dbReference>
<accession>A0A1Q2YGP8</accession>
<gene>
    <name evidence="3" type="ORF">PMKS-002129</name>
</gene>
<reference evidence="3 4" key="1">
    <citation type="submission" date="2016-08" db="EMBL/GenBank/DDBJ databases">
        <title>Whole genome shotgun sequence of Pichia membranifaciens KS47-1.</title>
        <authorList>
            <person name="Konishi M."/>
            <person name="Ishida M."/>
            <person name="Arakawa T."/>
            <person name="Kato Y."/>
            <person name="Horiuchi J."/>
        </authorList>
    </citation>
    <scope>NUCLEOTIDE SEQUENCE [LARGE SCALE GENOMIC DNA]</scope>
    <source>
        <strain evidence="3 4">KS47-1</strain>
    </source>
</reference>
<dbReference type="Proteomes" id="UP000186136">
    <property type="component" value="Unassembled WGS sequence"/>
</dbReference>
<feature type="domain" description="Bul1 N-terminal" evidence="2">
    <location>
        <begin position="80"/>
        <end position="393"/>
    </location>
</feature>
<organism evidence="3 4">
    <name type="scientific">Pichia membranifaciens</name>
    <dbReference type="NCBI Taxonomy" id="4926"/>
    <lineage>
        <taxon>Eukaryota</taxon>
        <taxon>Fungi</taxon>
        <taxon>Dikarya</taxon>
        <taxon>Ascomycota</taxon>
        <taxon>Saccharomycotina</taxon>
        <taxon>Pichiomycetes</taxon>
        <taxon>Pichiales</taxon>
        <taxon>Pichiaceae</taxon>
        <taxon>Pichia</taxon>
    </lineage>
</organism>
<feature type="region of interest" description="Disordered" evidence="1">
    <location>
        <begin position="1"/>
        <end position="21"/>
    </location>
</feature>
<evidence type="ECO:0000256" key="1">
    <source>
        <dbReference type="SAM" id="MobiDB-lite"/>
    </source>
</evidence>
<dbReference type="PANTHER" id="PTHR31904">
    <property type="entry name" value="BYPASS OF STOP CODON PROTEIN 5-RELATED"/>
    <property type="match status" value="1"/>
</dbReference>